<evidence type="ECO:0000313" key="1">
    <source>
        <dbReference type="EMBL" id="CAE6483332.1"/>
    </source>
</evidence>
<gene>
    <name evidence="1" type="ORF">NMYAN_10063</name>
</gene>
<dbReference type="AlphaFoldDB" id="A0A8H9D8Q5"/>
<proteinExistence type="predicted"/>
<sequence>MTLGKINLAVFAAIRYHQDHCAEFFWKVEAEYLEGTNKLIKNKYQNTEFLLAERTTDKHNCFRTGI</sequence>
<dbReference type="Proteomes" id="UP000601736">
    <property type="component" value="Unassembled WGS sequence"/>
</dbReference>
<dbReference type="RefSeq" id="WP_204799147.1">
    <property type="nucleotide sequence ID" value="NZ_CAJNAP010000001.1"/>
</dbReference>
<evidence type="ECO:0000313" key="2">
    <source>
        <dbReference type="Proteomes" id="UP000601736"/>
    </source>
</evidence>
<comment type="caution">
    <text evidence="1">The sequence shown here is derived from an EMBL/GenBank/DDBJ whole genome shotgun (WGS) entry which is preliminary data.</text>
</comment>
<accession>A0A8H9D8Q5</accession>
<protein>
    <submittedName>
        <fullName evidence="1">Uncharacterized protein</fullName>
    </submittedName>
</protein>
<organism evidence="1 2">
    <name type="scientific">Nitrosomonas nitrosa</name>
    <dbReference type="NCBI Taxonomy" id="52442"/>
    <lineage>
        <taxon>Bacteria</taxon>
        <taxon>Pseudomonadati</taxon>
        <taxon>Pseudomonadota</taxon>
        <taxon>Betaproteobacteria</taxon>
        <taxon>Nitrosomonadales</taxon>
        <taxon>Nitrosomonadaceae</taxon>
        <taxon>Nitrosomonas</taxon>
    </lineage>
</organism>
<name>A0A8H9D8Q5_9PROT</name>
<dbReference type="EMBL" id="CAJNAP010000001">
    <property type="protein sequence ID" value="CAE6483332.1"/>
    <property type="molecule type" value="Genomic_DNA"/>
</dbReference>
<reference evidence="1" key="1">
    <citation type="submission" date="2021-02" db="EMBL/GenBank/DDBJ databases">
        <authorList>
            <person name="Han P."/>
        </authorList>
    </citation>
    <scope>NUCLEOTIDE SEQUENCE</scope>
    <source>
        <strain evidence="1">Nitrosomonas nitrosa 18-3D</strain>
    </source>
</reference>